<feature type="chain" id="PRO_5029857075" evidence="1">
    <location>
        <begin position="17"/>
        <end position="40"/>
    </location>
</feature>
<protein>
    <submittedName>
        <fullName evidence="2">Uncharacterized protein</fullName>
    </submittedName>
</protein>
<feature type="signal peptide" evidence="1">
    <location>
        <begin position="1"/>
        <end position="16"/>
    </location>
</feature>
<comment type="caution">
    <text evidence="2">The sequence shown here is derived from an EMBL/GenBank/DDBJ whole genome shotgun (WGS) entry which is preliminary data.</text>
</comment>
<evidence type="ECO:0000313" key="2">
    <source>
        <dbReference type="EMBL" id="MBA0712629.1"/>
    </source>
</evidence>
<gene>
    <name evidence="2" type="ORF">Golax_011716</name>
</gene>
<sequence length="40" mass="4542">MGWLLVFKKLYLVVEALSCGEPLLRFGDLFERFCFGVGST</sequence>
<dbReference type="AlphaFoldDB" id="A0A7J8ZMT9"/>
<keyword evidence="3" id="KW-1185">Reference proteome</keyword>
<keyword evidence="1" id="KW-0732">Signal</keyword>
<evidence type="ECO:0000313" key="3">
    <source>
        <dbReference type="Proteomes" id="UP000593574"/>
    </source>
</evidence>
<accession>A0A7J8ZMT9</accession>
<evidence type="ECO:0000256" key="1">
    <source>
        <dbReference type="SAM" id="SignalP"/>
    </source>
</evidence>
<organism evidence="2 3">
    <name type="scientific">Gossypium laxum</name>
    <dbReference type="NCBI Taxonomy" id="34288"/>
    <lineage>
        <taxon>Eukaryota</taxon>
        <taxon>Viridiplantae</taxon>
        <taxon>Streptophyta</taxon>
        <taxon>Embryophyta</taxon>
        <taxon>Tracheophyta</taxon>
        <taxon>Spermatophyta</taxon>
        <taxon>Magnoliopsida</taxon>
        <taxon>eudicotyledons</taxon>
        <taxon>Gunneridae</taxon>
        <taxon>Pentapetalae</taxon>
        <taxon>rosids</taxon>
        <taxon>malvids</taxon>
        <taxon>Malvales</taxon>
        <taxon>Malvaceae</taxon>
        <taxon>Malvoideae</taxon>
        <taxon>Gossypium</taxon>
    </lineage>
</organism>
<reference evidence="2 3" key="1">
    <citation type="journal article" date="2019" name="Genome Biol. Evol.">
        <title>Insights into the evolution of the New World diploid cottons (Gossypium, subgenus Houzingenia) based on genome sequencing.</title>
        <authorList>
            <person name="Grover C.E."/>
            <person name="Arick M.A. 2nd"/>
            <person name="Thrash A."/>
            <person name="Conover J.L."/>
            <person name="Sanders W.S."/>
            <person name="Peterson D.G."/>
            <person name="Frelichowski J.E."/>
            <person name="Scheffler J.A."/>
            <person name="Scheffler B.E."/>
            <person name="Wendel J.F."/>
        </authorList>
    </citation>
    <scope>NUCLEOTIDE SEQUENCE [LARGE SCALE GENOMIC DNA]</scope>
    <source>
        <strain evidence="2">4</strain>
        <tissue evidence="2">Leaf</tissue>
    </source>
</reference>
<proteinExistence type="predicted"/>
<dbReference type="Proteomes" id="UP000593574">
    <property type="component" value="Unassembled WGS sequence"/>
</dbReference>
<dbReference type="EMBL" id="JABEZV010000006">
    <property type="protein sequence ID" value="MBA0712629.1"/>
    <property type="molecule type" value="Genomic_DNA"/>
</dbReference>
<name>A0A7J8ZMT9_9ROSI</name>